<keyword evidence="9" id="KW-0547">Nucleotide-binding</keyword>
<feature type="domain" description="Pyruvate phosphate dikinase AMP/ATP-binding" evidence="16">
    <location>
        <begin position="345"/>
        <end position="717"/>
    </location>
</feature>
<evidence type="ECO:0000256" key="4">
    <source>
        <dbReference type="ARBA" id="ARBA00007837"/>
    </source>
</evidence>
<evidence type="ECO:0000256" key="13">
    <source>
        <dbReference type="ARBA" id="ARBA00033470"/>
    </source>
</evidence>
<evidence type="ECO:0000256" key="9">
    <source>
        <dbReference type="ARBA" id="ARBA00022741"/>
    </source>
</evidence>
<dbReference type="InterPro" id="IPR006319">
    <property type="entry name" value="PEP_synth"/>
</dbReference>
<proteinExistence type="inferred from homology"/>
<dbReference type="EMBL" id="JAQQAL010000035">
    <property type="protein sequence ID" value="MDC7227893.1"/>
    <property type="molecule type" value="Genomic_DNA"/>
</dbReference>
<dbReference type="PANTHER" id="PTHR43030">
    <property type="entry name" value="PHOSPHOENOLPYRUVATE SYNTHASE"/>
    <property type="match status" value="1"/>
</dbReference>
<evidence type="ECO:0000256" key="1">
    <source>
        <dbReference type="ARBA" id="ARBA00001946"/>
    </source>
</evidence>
<dbReference type="EC" id="2.7.9.2" evidence="5"/>
<dbReference type="Proteomes" id="UP001221217">
    <property type="component" value="Unassembled WGS sequence"/>
</dbReference>
<evidence type="ECO:0000259" key="16">
    <source>
        <dbReference type="Pfam" id="PF01326"/>
    </source>
</evidence>
<reference evidence="18 19" key="1">
    <citation type="submission" date="2022-12" db="EMBL/GenBank/DDBJ databases">
        <title>Metagenome assembled genome from gulf of manar.</title>
        <authorList>
            <person name="Kohli P."/>
            <person name="Pk S."/>
            <person name="Venkata Ramana C."/>
            <person name="Sasikala C."/>
        </authorList>
    </citation>
    <scope>NUCLEOTIDE SEQUENCE [LARGE SCALE GENOMIC DNA]</scope>
    <source>
        <strain evidence="18">JB008</strain>
    </source>
</reference>
<evidence type="ECO:0000313" key="18">
    <source>
        <dbReference type="EMBL" id="MDC7227893.1"/>
    </source>
</evidence>
<comment type="function">
    <text evidence="2">Catalyzes the phosphorylation of pyruvate to phosphoenolpyruvate.</text>
</comment>
<comment type="catalytic activity">
    <reaction evidence="14">
        <text>pyruvate + ATP + H2O = phosphoenolpyruvate + AMP + phosphate + 2 H(+)</text>
        <dbReference type="Rhea" id="RHEA:11364"/>
        <dbReference type="ChEBI" id="CHEBI:15361"/>
        <dbReference type="ChEBI" id="CHEBI:15377"/>
        <dbReference type="ChEBI" id="CHEBI:15378"/>
        <dbReference type="ChEBI" id="CHEBI:30616"/>
        <dbReference type="ChEBI" id="CHEBI:43474"/>
        <dbReference type="ChEBI" id="CHEBI:58702"/>
        <dbReference type="ChEBI" id="CHEBI:456215"/>
        <dbReference type="EC" id="2.7.9.2"/>
    </reaction>
</comment>
<evidence type="ECO:0000256" key="12">
    <source>
        <dbReference type="ARBA" id="ARBA00022842"/>
    </source>
</evidence>
<organism evidence="18 19">
    <name type="scientific">Candidatus Thalassospirochaeta sargassi</name>
    <dbReference type="NCBI Taxonomy" id="3119039"/>
    <lineage>
        <taxon>Bacteria</taxon>
        <taxon>Pseudomonadati</taxon>
        <taxon>Spirochaetota</taxon>
        <taxon>Spirochaetia</taxon>
        <taxon>Spirochaetales</taxon>
        <taxon>Spirochaetaceae</taxon>
        <taxon>Candidatus Thalassospirochaeta</taxon>
    </lineage>
</organism>
<evidence type="ECO:0000256" key="10">
    <source>
        <dbReference type="ARBA" id="ARBA00022777"/>
    </source>
</evidence>
<dbReference type="Gene3D" id="3.30.1490.20">
    <property type="entry name" value="ATP-grasp fold, A domain"/>
    <property type="match status" value="1"/>
</dbReference>
<dbReference type="InterPro" id="IPR002192">
    <property type="entry name" value="PPDK_AMP/ATP-bd"/>
</dbReference>
<keyword evidence="10" id="KW-0418">Kinase</keyword>
<dbReference type="GO" id="GO:0005524">
    <property type="term" value="F:ATP binding"/>
    <property type="evidence" value="ECO:0007669"/>
    <property type="project" value="UniProtKB-KW"/>
</dbReference>
<dbReference type="InterPro" id="IPR002934">
    <property type="entry name" value="Polymerase_NTP_transf_dom"/>
</dbReference>
<dbReference type="SUPFAM" id="SSF56059">
    <property type="entry name" value="Glutathione synthetase ATP-binding domain-like"/>
    <property type="match status" value="1"/>
</dbReference>
<keyword evidence="8" id="KW-0479">Metal-binding</keyword>
<keyword evidence="12" id="KW-0460">Magnesium</keyword>
<protein>
    <recommendedName>
        <fullName evidence="6">Phosphoenolpyruvate synthase</fullName>
        <ecNumber evidence="5">2.7.9.2</ecNumber>
    </recommendedName>
    <alternativeName>
        <fullName evidence="13">Pyruvate, water dikinase</fullName>
    </alternativeName>
</protein>
<evidence type="ECO:0000256" key="6">
    <source>
        <dbReference type="ARBA" id="ARBA00021623"/>
    </source>
</evidence>
<comment type="caution">
    <text evidence="18">The sequence shown here is derived from an EMBL/GenBank/DDBJ whole genome shotgun (WGS) entry which is preliminary data.</text>
</comment>
<dbReference type="Gene3D" id="3.30.470.20">
    <property type="entry name" value="ATP-grasp fold, B domain"/>
    <property type="match status" value="1"/>
</dbReference>
<feature type="coiled-coil region" evidence="15">
    <location>
        <begin position="661"/>
        <end position="688"/>
    </location>
</feature>
<dbReference type="Pfam" id="PF01909">
    <property type="entry name" value="NTP_transf_2"/>
    <property type="match status" value="1"/>
</dbReference>
<dbReference type="GO" id="GO:0046872">
    <property type="term" value="F:metal ion binding"/>
    <property type="evidence" value="ECO:0007669"/>
    <property type="project" value="UniProtKB-KW"/>
</dbReference>
<evidence type="ECO:0000256" key="11">
    <source>
        <dbReference type="ARBA" id="ARBA00022840"/>
    </source>
</evidence>
<evidence type="ECO:0000313" key="19">
    <source>
        <dbReference type="Proteomes" id="UP001221217"/>
    </source>
</evidence>
<feature type="domain" description="Polymerase nucleotidyl transferase" evidence="17">
    <location>
        <begin position="950"/>
        <end position="1020"/>
    </location>
</feature>
<dbReference type="GO" id="GO:0016779">
    <property type="term" value="F:nucleotidyltransferase activity"/>
    <property type="evidence" value="ECO:0007669"/>
    <property type="project" value="InterPro"/>
</dbReference>
<evidence type="ECO:0000256" key="3">
    <source>
        <dbReference type="ARBA" id="ARBA00004742"/>
    </source>
</evidence>
<comment type="cofactor">
    <cofactor evidence="1">
        <name>Mg(2+)</name>
        <dbReference type="ChEBI" id="CHEBI:18420"/>
    </cofactor>
</comment>
<dbReference type="Pfam" id="PF01326">
    <property type="entry name" value="PPDK_N"/>
    <property type="match status" value="1"/>
</dbReference>
<evidence type="ECO:0000259" key="17">
    <source>
        <dbReference type="Pfam" id="PF01909"/>
    </source>
</evidence>
<dbReference type="InterPro" id="IPR013815">
    <property type="entry name" value="ATP_grasp_subdomain_1"/>
</dbReference>
<comment type="similarity">
    <text evidence="4">Belongs to the PEP-utilizing enzyme family.</text>
</comment>
<accession>A0AAJ1IEK4</accession>
<dbReference type="AlphaFoldDB" id="A0AAJ1IEK4"/>
<name>A0AAJ1IEK4_9SPIO</name>
<evidence type="ECO:0000256" key="15">
    <source>
        <dbReference type="SAM" id="Coils"/>
    </source>
</evidence>
<evidence type="ECO:0000256" key="14">
    <source>
        <dbReference type="ARBA" id="ARBA00047700"/>
    </source>
</evidence>
<sequence>MSELEFEDSTLVHQLHERAKELECLYLVKKIVNREQQNINDVFEKLVNVIASGWQFPSLCSVRINYAKDTFVSENFSASSWVQSAKLNLRGKPVGEVEVHYNDESVHITNPFLPEEQQLLNTIAERIENFLYQQDLQSTISQWEIAKSDLDSNKKPDWMIILELVEKMDSKLFNKLSRRMLNRLCLLGVEDAQNVLGCLGINKTCDNIPTERDINIPSLKINFELYDKFDQHIFKIASDNLSAEEITSYLNNWIKEDKTGFLVNVLENTNSPLSEIAAAISRFHHLNLANVEISSYSRTNINALFIQRIFTEQIEFIRSAREHIDISDFYSIMQHSIYPNNSHGKLGGKSAGLFIAWQFLKKAGIKVSIPHTWYVSSDYMLKFIYFNNLEEVMEQKYKSLEEIRAEYTNLVQIFKNSDFPLDLVNNLSMAIEDFGEKPIIVRSSSLLEDRFGSAFSGKYKSLFLANQGTKEERLTDVLDAIAEIYASTFSPDPIEYRKEHKLLEFHEEMAIIIQEVVGEKVGDYFFPSFAGVGFGYNEYRWSPKIKKEDGLLRIVPGLGTRAVDRLSDDYPVLICPANPGLKVNPIPSEAIKYSPGKIDVINLKENSFETVNLNELIKNNSGSYPDIEKLFSVYEDDLFKSKNRYQIDGEKDALFFTLEPFIESTDLIKNLKNVLDELNNRLDTIVDIEFAYSKNQLYLLQCRPQAGSSASLPQPIPMDLDENDILFTAKKFVTNGLVDNIEYTVYIDPESYNSISSLKKLERVGRAVGKLNSVLPRRCFILMGPGRWGSRGDIKMGVKVNYSDINNTAMLIEIARKKGDYVPEVSFGTHFFQDLVEASIKYLPLYPDDSNVIFKDAVLTRSKNMLSDILPEFSDLADVVFVTDLKKENDGKILRVLLNEEINEAIALFAEPTTHESTYDVYSHPDVKKEDFWTWRYSMAETIAAGINPDEFGVNAIYIIGSTKNATAGPMSDIDLLIHITGEPEKKKLLSKWLDGWSRCLGRMNYLRTGYKTEKLLDIHYITDFDIEQKTSMAVKIDAVTDAARKLIIGKDDA</sequence>
<gene>
    <name evidence="18" type="ORF">PQJ61_14095</name>
</gene>
<keyword evidence="11" id="KW-0067">ATP-binding</keyword>
<dbReference type="SUPFAM" id="SSF81301">
    <property type="entry name" value="Nucleotidyltransferase"/>
    <property type="match status" value="1"/>
</dbReference>
<evidence type="ECO:0000256" key="2">
    <source>
        <dbReference type="ARBA" id="ARBA00002988"/>
    </source>
</evidence>
<evidence type="ECO:0000256" key="5">
    <source>
        <dbReference type="ARBA" id="ARBA00011996"/>
    </source>
</evidence>
<comment type="pathway">
    <text evidence="3">Carbohydrate biosynthesis; gluconeogenesis.</text>
</comment>
<keyword evidence="15" id="KW-0175">Coiled coil</keyword>
<evidence type="ECO:0000256" key="8">
    <source>
        <dbReference type="ARBA" id="ARBA00022723"/>
    </source>
</evidence>
<dbReference type="InterPro" id="IPR043519">
    <property type="entry name" value="NT_sf"/>
</dbReference>
<dbReference type="GO" id="GO:0008986">
    <property type="term" value="F:pyruvate, water dikinase activity"/>
    <property type="evidence" value="ECO:0007669"/>
    <property type="project" value="UniProtKB-EC"/>
</dbReference>
<evidence type="ECO:0000256" key="7">
    <source>
        <dbReference type="ARBA" id="ARBA00022679"/>
    </source>
</evidence>
<dbReference type="PANTHER" id="PTHR43030:SF1">
    <property type="entry name" value="PHOSPHOENOLPYRUVATE SYNTHASE"/>
    <property type="match status" value="1"/>
</dbReference>
<keyword evidence="7" id="KW-0808">Transferase</keyword>